<keyword evidence="4" id="KW-0597">Phosphoprotein</keyword>
<keyword evidence="3" id="KW-0444">Lipid biosynthesis</keyword>
<organism evidence="11 12">
    <name type="scientific">Pontibacter cellulosilyticus</name>
    <dbReference type="NCBI Taxonomy" id="1720253"/>
    <lineage>
        <taxon>Bacteria</taxon>
        <taxon>Pseudomonadati</taxon>
        <taxon>Bacteroidota</taxon>
        <taxon>Cytophagia</taxon>
        <taxon>Cytophagales</taxon>
        <taxon>Hymenobacteraceae</taxon>
        <taxon>Pontibacter</taxon>
    </lineage>
</organism>
<feature type="domain" description="Carrier" evidence="10">
    <location>
        <begin position="20"/>
        <end position="64"/>
    </location>
</feature>
<dbReference type="AlphaFoldDB" id="A0A923SLK1"/>
<evidence type="ECO:0000256" key="8">
    <source>
        <dbReference type="ARBA" id="ARBA00023098"/>
    </source>
</evidence>
<dbReference type="InterPro" id="IPR003231">
    <property type="entry name" value="ACP"/>
</dbReference>
<protein>
    <submittedName>
        <fullName evidence="11">Acyl carrier protein</fullName>
    </submittedName>
</protein>
<dbReference type="EMBL" id="JACRVF010000001">
    <property type="protein sequence ID" value="MBC5991240.1"/>
    <property type="molecule type" value="Genomic_DNA"/>
</dbReference>
<evidence type="ECO:0000256" key="4">
    <source>
        <dbReference type="ARBA" id="ARBA00022553"/>
    </source>
</evidence>
<evidence type="ECO:0000256" key="7">
    <source>
        <dbReference type="ARBA" id="ARBA00022982"/>
    </source>
</evidence>
<dbReference type="GO" id="GO:0000035">
    <property type="term" value="F:acyl binding"/>
    <property type="evidence" value="ECO:0007669"/>
    <property type="project" value="TreeGrafter"/>
</dbReference>
<keyword evidence="2" id="KW-0596">Phosphopantetheine</keyword>
<dbReference type="GO" id="GO:0000036">
    <property type="term" value="F:acyl carrier activity"/>
    <property type="evidence" value="ECO:0007669"/>
    <property type="project" value="TreeGrafter"/>
</dbReference>
<evidence type="ECO:0000256" key="5">
    <source>
        <dbReference type="ARBA" id="ARBA00022832"/>
    </source>
</evidence>
<dbReference type="InterPro" id="IPR036736">
    <property type="entry name" value="ACP-like_sf"/>
</dbReference>
<dbReference type="Pfam" id="PF00550">
    <property type="entry name" value="PP-binding"/>
    <property type="match status" value="1"/>
</dbReference>
<name>A0A923SLK1_9BACT</name>
<dbReference type="SUPFAM" id="SSF47336">
    <property type="entry name" value="ACP-like"/>
    <property type="match status" value="1"/>
</dbReference>
<gene>
    <name evidence="11" type="ORF">H8S84_00165</name>
</gene>
<reference evidence="11" key="1">
    <citation type="submission" date="2020-08" db="EMBL/GenBank/DDBJ databases">
        <title>Pontibacter sp. SD6 16S ribosomal RNA gene Genome sequencing and assembly.</title>
        <authorList>
            <person name="Kang M."/>
        </authorList>
    </citation>
    <scope>NUCLEOTIDE SEQUENCE</scope>
    <source>
        <strain evidence="11">SD6</strain>
    </source>
</reference>
<evidence type="ECO:0000256" key="6">
    <source>
        <dbReference type="ARBA" id="ARBA00022946"/>
    </source>
</evidence>
<dbReference type="PANTHER" id="PTHR20863:SF28">
    <property type="entry name" value="ACYL CARRIER PROTEIN, MITOCHONDRIAL"/>
    <property type="match status" value="1"/>
</dbReference>
<keyword evidence="7" id="KW-0249">Electron transport</keyword>
<proteinExistence type="predicted"/>
<keyword evidence="9" id="KW-0275">Fatty acid biosynthesis</keyword>
<evidence type="ECO:0000259" key="10">
    <source>
        <dbReference type="Pfam" id="PF00550"/>
    </source>
</evidence>
<dbReference type="InterPro" id="IPR009081">
    <property type="entry name" value="PP-bd_ACP"/>
</dbReference>
<sequence length="86" mass="9993">MSTLQFTSQAIRQEVVKVISSFKKITPQRLISVNDLTELGFDILDVVEIILKLEKKYNLTIPDDVPVYSVDDFVDFIYNYKLYRAS</sequence>
<keyword evidence="12" id="KW-1185">Reference proteome</keyword>
<evidence type="ECO:0000256" key="3">
    <source>
        <dbReference type="ARBA" id="ARBA00022516"/>
    </source>
</evidence>
<evidence type="ECO:0000256" key="9">
    <source>
        <dbReference type="ARBA" id="ARBA00023160"/>
    </source>
</evidence>
<keyword evidence="1" id="KW-0813">Transport</keyword>
<evidence type="ECO:0000313" key="12">
    <source>
        <dbReference type="Proteomes" id="UP000603640"/>
    </source>
</evidence>
<keyword evidence="5" id="KW-0276">Fatty acid metabolism</keyword>
<evidence type="ECO:0000313" key="11">
    <source>
        <dbReference type="EMBL" id="MBC5991240.1"/>
    </source>
</evidence>
<evidence type="ECO:0000256" key="2">
    <source>
        <dbReference type="ARBA" id="ARBA00022450"/>
    </source>
</evidence>
<dbReference type="Gene3D" id="1.10.1200.10">
    <property type="entry name" value="ACP-like"/>
    <property type="match status" value="1"/>
</dbReference>
<dbReference type="Proteomes" id="UP000603640">
    <property type="component" value="Unassembled WGS sequence"/>
</dbReference>
<evidence type="ECO:0000256" key="1">
    <source>
        <dbReference type="ARBA" id="ARBA00022448"/>
    </source>
</evidence>
<keyword evidence="8" id="KW-0443">Lipid metabolism</keyword>
<dbReference type="PANTHER" id="PTHR20863">
    <property type="entry name" value="ACYL CARRIER PROTEIN"/>
    <property type="match status" value="1"/>
</dbReference>
<dbReference type="RefSeq" id="WP_187065256.1">
    <property type="nucleotide sequence ID" value="NZ_JACRVF010000001.1"/>
</dbReference>
<accession>A0A923SLK1</accession>
<comment type="caution">
    <text evidence="11">The sequence shown here is derived from an EMBL/GenBank/DDBJ whole genome shotgun (WGS) entry which is preliminary data.</text>
</comment>
<keyword evidence="6" id="KW-0809">Transit peptide</keyword>